<evidence type="ECO:0000313" key="3">
    <source>
        <dbReference type="MGI" id="MGI:1914618"/>
    </source>
</evidence>
<reference evidence="2 4" key="1">
    <citation type="journal article" date="2009" name="PLoS Biol.">
        <title>Lineage-specific biology revealed by a finished genome assembly of the mouse.</title>
        <authorList>
            <consortium name="Mouse Genome Sequencing Consortium"/>
            <person name="Church D.M."/>
            <person name="Goodstadt L."/>
            <person name="Hillier L.W."/>
            <person name="Zody M.C."/>
            <person name="Goldstein S."/>
            <person name="She X."/>
            <person name="Bult C.J."/>
            <person name="Agarwala R."/>
            <person name="Cherry J.L."/>
            <person name="DiCuccio M."/>
            <person name="Hlavina W."/>
            <person name="Kapustin Y."/>
            <person name="Meric P."/>
            <person name="Maglott D."/>
            <person name="Birtle Z."/>
            <person name="Marques A.C."/>
            <person name="Graves T."/>
            <person name="Zhou S."/>
            <person name="Teague B."/>
            <person name="Potamousis K."/>
            <person name="Churas C."/>
            <person name="Place M."/>
            <person name="Herschleb J."/>
            <person name="Runnheim R."/>
            <person name="Forrest D."/>
            <person name="Amos-Landgraf J."/>
            <person name="Schwartz D.C."/>
            <person name="Cheng Z."/>
            <person name="Lindblad-Toh K."/>
            <person name="Eichler E.E."/>
            <person name="Ponting C.P."/>
        </authorList>
    </citation>
    <scope>NUCLEOTIDE SEQUENCE [LARGE SCALE GENOMIC DNA]</scope>
    <source>
        <strain evidence="2 4">C57BL/6J</strain>
    </source>
</reference>
<accession>A0A140LJG3</accession>
<name>A0A140LJG3_MOUSE</name>
<dbReference type="ExpressionAtlas" id="A0A140LJG3">
    <property type="expression patterns" value="baseline and differential"/>
</dbReference>
<keyword evidence="4" id="KW-1185">Reference proteome</keyword>
<dbReference type="Bgee" id="ENSMUSG00000038570">
    <property type="expression patterns" value="Expressed in spermatid and 104 other cell types or tissues"/>
</dbReference>
<dbReference type="MGI" id="MGI:1914618">
    <property type="gene designation" value="Saxo2"/>
</dbReference>
<dbReference type="GeneTree" id="ENSGT00390000007252"/>
<dbReference type="VEuPathDB" id="HostDB:ENSMUSG00000038570"/>
<reference evidence="2" key="4">
    <citation type="submission" date="2025-09" db="UniProtKB">
        <authorList>
            <consortium name="Ensembl"/>
        </authorList>
    </citation>
    <scope>IDENTIFICATION</scope>
    <source>
        <strain evidence="2">C57BL/6J</strain>
    </source>
</reference>
<evidence type="ECO:0000256" key="1">
    <source>
        <dbReference type="SAM" id="SignalP"/>
    </source>
</evidence>
<dbReference type="AlphaFoldDB" id="A0A140LJG3"/>
<evidence type="ECO:0000313" key="2">
    <source>
        <dbReference type="Ensembl" id="ENSMUSP00000147203.2"/>
    </source>
</evidence>
<reference evidence="2 4" key="2">
    <citation type="journal article" date="2011" name="PLoS Biol.">
        <title>Modernizing reference genome assemblies.</title>
        <authorList>
            <person name="Church D.M."/>
            <person name="Schneider V.A."/>
            <person name="Graves T."/>
            <person name="Auger K."/>
            <person name="Cunningham F."/>
            <person name="Bouk N."/>
            <person name="Chen H.C."/>
            <person name="Agarwala R."/>
            <person name="McLaren W.M."/>
            <person name="Ritchie G.R."/>
            <person name="Albracht D."/>
            <person name="Kremitzki M."/>
            <person name="Rock S."/>
            <person name="Kotkiewicz H."/>
            <person name="Kremitzki C."/>
            <person name="Wollam A."/>
            <person name="Trani L."/>
            <person name="Fulton L."/>
            <person name="Fulton R."/>
            <person name="Matthews L."/>
            <person name="Whitehead S."/>
            <person name="Chow W."/>
            <person name="Torrance J."/>
            <person name="Dunn M."/>
            <person name="Harden G."/>
            <person name="Threadgold G."/>
            <person name="Wood J."/>
            <person name="Collins J."/>
            <person name="Heath P."/>
            <person name="Griffiths G."/>
            <person name="Pelan S."/>
            <person name="Grafham D."/>
            <person name="Eichler E.E."/>
            <person name="Weinstock G."/>
            <person name="Mardis E.R."/>
            <person name="Wilson R.K."/>
            <person name="Howe K."/>
            <person name="Flicek P."/>
            <person name="Hubbard T."/>
        </authorList>
    </citation>
    <scope>NUCLEOTIDE SEQUENCE [LARGE SCALE GENOMIC DNA]</scope>
    <source>
        <strain evidence="2 4">C57BL/6J</strain>
    </source>
</reference>
<dbReference type="Ensembl" id="ENSMUST00000207693.2">
    <property type="protein sequence ID" value="ENSMUSP00000147203.2"/>
    <property type="gene ID" value="ENSMUSG00000038570.16"/>
</dbReference>
<feature type="chain" id="PRO_5007303312" evidence="1">
    <location>
        <begin position="21"/>
        <end position="74"/>
    </location>
</feature>
<keyword evidence="1" id="KW-0732">Signal</keyword>
<proteinExistence type="predicted"/>
<reference evidence="2" key="3">
    <citation type="submission" date="2025-08" db="UniProtKB">
        <authorList>
            <consortium name="Ensembl"/>
        </authorList>
    </citation>
    <scope>IDENTIFICATION</scope>
    <source>
        <strain evidence="2">C57BL/6J</strain>
    </source>
</reference>
<gene>
    <name evidence="2 3" type="primary">Saxo2</name>
</gene>
<evidence type="ECO:0000313" key="4">
    <source>
        <dbReference type="Proteomes" id="UP000000589"/>
    </source>
</evidence>
<dbReference type="Antibodypedia" id="52475">
    <property type="antibodies" value="28 antibodies from 11 providers"/>
</dbReference>
<organism evidence="2 4">
    <name type="scientific">Mus musculus</name>
    <name type="common">Mouse</name>
    <dbReference type="NCBI Taxonomy" id="10090"/>
    <lineage>
        <taxon>Eukaryota</taxon>
        <taxon>Metazoa</taxon>
        <taxon>Chordata</taxon>
        <taxon>Craniata</taxon>
        <taxon>Vertebrata</taxon>
        <taxon>Euteleostomi</taxon>
        <taxon>Mammalia</taxon>
        <taxon>Eutheria</taxon>
        <taxon>Euarchontoglires</taxon>
        <taxon>Glires</taxon>
        <taxon>Rodentia</taxon>
        <taxon>Myomorpha</taxon>
        <taxon>Muroidea</taxon>
        <taxon>Muridae</taxon>
        <taxon>Murinae</taxon>
        <taxon>Mus</taxon>
        <taxon>Mus</taxon>
    </lineage>
</organism>
<protein>
    <submittedName>
        <fullName evidence="2">Stabilizer of axonemal microtubules 2</fullName>
    </submittedName>
</protein>
<dbReference type="AGR" id="MGI:1914618"/>
<feature type="signal peptide" evidence="1">
    <location>
        <begin position="1"/>
        <end position="20"/>
    </location>
</feature>
<dbReference type="Proteomes" id="UP000000589">
    <property type="component" value="Chromosome 7"/>
</dbReference>
<sequence>MRNWCLCQICTCGLFVCTDGIAVHMEPQGFMNILTYLAPRRSIWKNIQNMAVFFHLRALSQSKDFKHTVVKWKE</sequence>